<evidence type="ECO:0000256" key="1">
    <source>
        <dbReference type="SAM" id="MobiDB-lite"/>
    </source>
</evidence>
<evidence type="ECO:0000313" key="3">
    <source>
        <dbReference type="EMBL" id="RKH47709.1"/>
    </source>
</evidence>
<organism evidence="3 4">
    <name type="scientific">Corallococcus sicarius</name>
    <dbReference type="NCBI Taxonomy" id="2316726"/>
    <lineage>
        <taxon>Bacteria</taxon>
        <taxon>Pseudomonadati</taxon>
        <taxon>Myxococcota</taxon>
        <taxon>Myxococcia</taxon>
        <taxon>Myxococcales</taxon>
        <taxon>Cystobacterineae</taxon>
        <taxon>Myxococcaceae</taxon>
        <taxon>Corallococcus</taxon>
    </lineage>
</organism>
<evidence type="ECO:0000313" key="4">
    <source>
        <dbReference type="Proteomes" id="UP000273405"/>
    </source>
</evidence>
<evidence type="ECO:0008006" key="5">
    <source>
        <dbReference type="Google" id="ProtNLM"/>
    </source>
</evidence>
<feature type="region of interest" description="Disordered" evidence="1">
    <location>
        <begin position="192"/>
        <end position="215"/>
    </location>
</feature>
<dbReference type="Proteomes" id="UP000273405">
    <property type="component" value="Unassembled WGS sequence"/>
</dbReference>
<feature type="chain" id="PRO_5017219070" description="Porin" evidence="2">
    <location>
        <begin position="22"/>
        <end position="432"/>
    </location>
</feature>
<accession>A0A3A8NW42</accession>
<dbReference type="EMBL" id="RAWG01000007">
    <property type="protein sequence ID" value="RKH47709.1"/>
    <property type="molecule type" value="Genomic_DNA"/>
</dbReference>
<feature type="signal peptide" evidence="2">
    <location>
        <begin position="1"/>
        <end position="21"/>
    </location>
</feature>
<comment type="caution">
    <text evidence="3">The sequence shown here is derived from an EMBL/GenBank/DDBJ whole genome shotgun (WGS) entry which is preliminary data.</text>
</comment>
<keyword evidence="4" id="KW-1185">Reference proteome</keyword>
<evidence type="ECO:0000256" key="2">
    <source>
        <dbReference type="SAM" id="SignalP"/>
    </source>
</evidence>
<sequence length="432" mass="48308">MHRFRAVIAALTLGAPFAASAADITRIASSFDDDDPFDLFFDVGFERTQTRAKIVREQLSQEGVEDPQLREVNELWYKGVDARLNLALAFGLWKDLEFSFKLPIVFQQNESWEYVSGTNNDNSTIDNSCFKADGSPYSSEGCVGRLFNVPQESFRGGLGNVHFGLAYAFFNQEKDDTKPTWIVGIDYEAPTAKQRNPSVDNSDLDDPDKGRGNVGDRVHKYQLYTSFSRRMGAADPYFKAYHTIPVRGPKAYSNCDQAGTNRDNLGAPDNCFKDPWTRNETGIQAPSQTGLLFGVELVPFENKARAQKFAVDLRLMGNYVGRGRYYNELSSALRKLLTSEDYMQVGGQFGVTARAAEAFTIRASGNFLYNTDHLLTSETLGQDVNGDGTVDANPGSPELNPTFDWRYDLTSRRFRAIQSTTFRFDLGASFSF</sequence>
<keyword evidence="2" id="KW-0732">Signal</keyword>
<proteinExistence type="predicted"/>
<reference evidence="4" key="1">
    <citation type="submission" date="2018-09" db="EMBL/GenBank/DDBJ databases">
        <authorList>
            <person name="Livingstone P.G."/>
            <person name="Whitworth D.E."/>
        </authorList>
    </citation>
    <scope>NUCLEOTIDE SEQUENCE [LARGE SCALE GENOMIC DNA]</scope>
    <source>
        <strain evidence="4">CA040B</strain>
    </source>
</reference>
<dbReference type="RefSeq" id="WP_120623621.1">
    <property type="nucleotide sequence ID" value="NZ_RAWG01000007.1"/>
</dbReference>
<protein>
    <recommendedName>
        <fullName evidence="5">Porin</fullName>
    </recommendedName>
</protein>
<dbReference type="AlphaFoldDB" id="A0A3A8NW42"/>
<gene>
    <name evidence="3" type="ORF">D7X12_02300</name>
</gene>
<dbReference type="OrthoDB" id="5482830at2"/>
<name>A0A3A8NW42_9BACT</name>